<comment type="caution">
    <text evidence="1">The sequence shown here is derived from an EMBL/GenBank/DDBJ whole genome shotgun (WGS) entry which is preliminary data.</text>
</comment>
<accession>A0A1F8HVV1</accession>
<name>A0A1F8HVV1_9BACT</name>
<sequence>MNPERDSKSVFFTYVLRNKNSRLYKRNLPIQNTEVHTSSFIMKRVEMKMTLAKEKNILNQALANAISRAD</sequence>
<reference evidence="1 2" key="1">
    <citation type="journal article" date="2016" name="Nat. Commun.">
        <title>Thousands of microbial genomes shed light on interconnected biogeochemical processes in an aquifer system.</title>
        <authorList>
            <person name="Anantharaman K."/>
            <person name="Brown C.T."/>
            <person name="Hug L.A."/>
            <person name="Sharon I."/>
            <person name="Castelle C.J."/>
            <person name="Probst A.J."/>
            <person name="Thomas B.C."/>
            <person name="Singh A."/>
            <person name="Wilkins M.J."/>
            <person name="Karaoz U."/>
            <person name="Brodie E.L."/>
            <person name="Williams K.H."/>
            <person name="Hubbard S.S."/>
            <person name="Banfield J.F."/>
        </authorList>
    </citation>
    <scope>NUCLEOTIDE SEQUENCE [LARGE SCALE GENOMIC DNA]</scope>
</reference>
<proteinExistence type="predicted"/>
<evidence type="ECO:0000313" key="1">
    <source>
        <dbReference type="EMBL" id="OGN41707.1"/>
    </source>
</evidence>
<protein>
    <submittedName>
        <fullName evidence="1">Uncharacterized protein</fullName>
    </submittedName>
</protein>
<organism evidence="1 2">
    <name type="scientific">Candidatus Yanofskybacteria bacterium RIFOXYD1_FULL_42_10</name>
    <dbReference type="NCBI Taxonomy" id="1802718"/>
    <lineage>
        <taxon>Bacteria</taxon>
        <taxon>Candidatus Yanofskyibacteriota</taxon>
    </lineage>
</organism>
<evidence type="ECO:0000313" key="2">
    <source>
        <dbReference type="Proteomes" id="UP000178043"/>
    </source>
</evidence>
<dbReference type="AlphaFoldDB" id="A0A1F8HVV1"/>
<dbReference type="Proteomes" id="UP000178043">
    <property type="component" value="Unassembled WGS sequence"/>
</dbReference>
<gene>
    <name evidence="1" type="ORF">A2606_02710</name>
</gene>
<dbReference type="EMBL" id="MGLG01000002">
    <property type="protein sequence ID" value="OGN41707.1"/>
    <property type="molecule type" value="Genomic_DNA"/>
</dbReference>